<evidence type="ECO:0000313" key="2">
    <source>
        <dbReference type="Proteomes" id="UP000036923"/>
    </source>
</evidence>
<gene>
    <name evidence="1" type="ORF">Bccel_2165</name>
</gene>
<accession>A0A0L6JMB8</accession>
<dbReference type="RefSeq" id="WP_036945260.1">
    <property type="nucleotide sequence ID" value="NZ_JQKC01000046.1"/>
</dbReference>
<proteinExistence type="predicted"/>
<dbReference type="eggNOG" id="ENOG5033MDJ">
    <property type="taxonomic scope" value="Bacteria"/>
</dbReference>
<sequence length="218" mass="26279">MNRIIESYMDQYQKRCDLMKSDLLCFLNQSKNIDELYRRINPYIQSLNSEFSYLENFEVGFDITRGVMSEPWYYDPKYYSEIAIKISQNKQKKFVWINEGRWESEYSWHAEGYWESSKINEGIASELSEWTCLDFPKDIKSMLSLIKEGYWLLNLQLPILSEKSMIDINEVYSWDDKYVLTGTNIGNIDMITIEHWERIVENEKCYGYINWNKNDNMR</sequence>
<name>A0A0L6JMB8_9FIRM</name>
<dbReference type="EMBL" id="LGTC01000001">
    <property type="protein sequence ID" value="KNY26900.1"/>
    <property type="molecule type" value="Genomic_DNA"/>
</dbReference>
<keyword evidence="2" id="KW-1185">Reference proteome</keyword>
<protein>
    <submittedName>
        <fullName evidence="1">Uncharacterized protein</fullName>
    </submittedName>
</protein>
<organism evidence="1 2">
    <name type="scientific">Pseudobacteroides cellulosolvens ATCC 35603 = DSM 2933</name>
    <dbReference type="NCBI Taxonomy" id="398512"/>
    <lineage>
        <taxon>Bacteria</taxon>
        <taxon>Bacillati</taxon>
        <taxon>Bacillota</taxon>
        <taxon>Clostridia</taxon>
        <taxon>Eubacteriales</taxon>
        <taxon>Oscillospiraceae</taxon>
        <taxon>Pseudobacteroides</taxon>
    </lineage>
</organism>
<comment type="caution">
    <text evidence="1">The sequence shown here is derived from an EMBL/GenBank/DDBJ whole genome shotgun (WGS) entry which is preliminary data.</text>
</comment>
<dbReference type="OrthoDB" id="7058611at2"/>
<dbReference type="AlphaFoldDB" id="A0A0L6JMB8"/>
<evidence type="ECO:0000313" key="1">
    <source>
        <dbReference type="EMBL" id="KNY26900.1"/>
    </source>
</evidence>
<dbReference type="STRING" id="398512.Bccel_2165"/>
<dbReference type="Proteomes" id="UP000036923">
    <property type="component" value="Unassembled WGS sequence"/>
</dbReference>
<reference evidence="2" key="1">
    <citation type="submission" date="2015-07" db="EMBL/GenBank/DDBJ databases">
        <title>Near-Complete Genome Sequence of the Cellulolytic Bacterium Bacteroides (Pseudobacteroides) cellulosolvens ATCC 35603.</title>
        <authorList>
            <person name="Dassa B."/>
            <person name="Utturkar S.M."/>
            <person name="Klingeman D.M."/>
            <person name="Hurt R.A."/>
            <person name="Keller M."/>
            <person name="Xu J."/>
            <person name="Reddy Y.H.K."/>
            <person name="Borovok I."/>
            <person name="Grinberg I.R."/>
            <person name="Lamed R."/>
            <person name="Zhivin O."/>
            <person name="Bayer E.A."/>
            <person name="Brown S.D."/>
        </authorList>
    </citation>
    <scope>NUCLEOTIDE SEQUENCE [LARGE SCALE GENOMIC DNA]</scope>
    <source>
        <strain evidence="2">DSM 2933</strain>
    </source>
</reference>